<evidence type="ECO:0000313" key="16">
    <source>
        <dbReference type="Proteomes" id="UP001212152"/>
    </source>
</evidence>
<proteinExistence type="inferred from homology"/>
<evidence type="ECO:0000256" key="11">
    <source>
        <dbReference type="PROSITE-ProRule" id="PRU00812"/>
    </source>
</evidence>
<evidence type="ECO:0000256" key="6">
    <source>
        <dbReference type="ARBA" id="ARBA00022833"/>
    </source>
</evidence>
<comment type="catalytic activity">
    <reaction evidence="10 12">
        <text>O-phospho-L-threonyl-[protein] + H2O = L-threonyl-[protein] + phosphate</text>
        <dbReference type="Rhea" id="RHEA:47004"/>
        <dbReference type="Rhea" id="RHEA-COMP:11060"/>
        <dbReference type="Rhea" id="RHEA-COMP:11605"/>
        <dbReference type="ChEBI" id="CHEBI:15377"/>
        <dbReference type="ChEBI" id="CHEBI:30013"/>
        <dbReference type="ChEBI" id="CHEBI:43474"/>
        <dbReference type="ChEBI" id="CHEBI:61977"/>
        <dbReference type="EC" id="3.1.3.16"/>
    </reaction>
</comment>
<dbReference type="Proteomes" id="UP001212152">
    <property type="component" value="Unassembled WGS sequence"/>
</dbReference>
<sequence length="619" mass="65894">MSQIQQSQQQHPQKPQQQRRRRDIPPPSAAAASKKRPPQLTARQRAYAASAAQKAHWDKLTFQWQTELFEGAVPTETLKAAASFLTSADYADVVIERVADRTCGYPLCANAITPQKGRYRISRAERKVYDTTLLKNFCSAVCLAASDYYARQLSAEPPYMRNASAATTAMPGAAGTAPAGVHVIPVEFATATAAHQEGGVAALKLTRQELVALHVQALLATLPAPIPQPSGGPATAVAAARRPVTQQQPLPIPALLVRENTILEPPRPPELGEDDDRDRAARNLEGFVVVARDPRVKRNKGVRFADEDMVDAMDALAVKDEGELADASSMSQLAKAVDAMDIDAAPPSAGTAVAAQAPTLRVNGAKPSPGPAPRSNIKPRKSNLMVQDTVRERPLTKAEQAIPASQESNTNTDARKHARSSTPDNHPPKRQLKKQQLSLSLFGRTFTTLGRIVTQRTRAAIARQPLPPPTNHSHSLGGGGGGGGLSFEADDDDAEELADAAARAAAAAATRREIFTSQCLATCARIRKRGATTAAPGLGFPVREAVDADLVAVCATLALTERTARLPREEELVLCVLLVRAVEVGGGRGEEGTGRWVGDVLSGTGIGVVEFESLLKLLI</sequence>
<evidence type="ECO:0000256" key="8">
    <source>
        <dbReference type="ARBA" id="ARBA00023242"/>
    </source>
</evidence>
<keyword evidence="6 12" id="KW-0862">Zinc</keyword>
<evidence type="ECO:0000259" key="14">
    <source>
        <dbReference type="PROSITE" id="PS51479"/>
    </source>
</evidence>
<dbReference type="Pfam" id="PF04181">
    <property type="entry name" value="RPAP2_Rtr1"/>
    <property type="match status" value="1"/>
</dbReference>
<feature type="compositionally biased region" description="Low complexity" evidence="13">
    <location>
        <begin position="1"/>
        <end position="16"/>
    </location>
</feature>
<dbReference type="InterPro" id="IPR007308">
    <property type="entry name" value="Rtr1/RPAP2_dom"/>
</dbReference>
<evidence type="ECO:0000313" key="15">
    <source>
        <dbReference type="EMBL" id="KAJ3175670.1"/>
    </source>
</evidence>
<evidence type="ECO:0000256" key="3">
    <source>
        <dbReference type="ARBA" id="ARBA00022723"/>
    </source>
</evidence>
<dbReference type="InterPro" id="IPR038534">
    <property type="entry name" value="Rtr1/RPAP2_sf"/>
</dbReference>
<evidence type="ECO:0000256" key="4">
    <source>
        <dbReference type="ARBA" id="ARBA00022771"/>
    </source>
</evidence>
<accession>A0AAD5TG71</accession>
<evidence type="ECO:0000256" key="10">
    <source>
        <dbReference type="ARBA" id="ARBA00048336"/>
    </source>
</evidence>
<comment type="catalytic activity">
    <reaction evidence="9 12">
        <text>O-phospho-L-seryl-[protein] + H2O = L-seryl-[protein] + phosphate</text>
        <dbReference type="Rhea" id="RHEA:20629"/>
        <dbReference type="Rhea" id="RHEA-COMP:9863"/>
        <dbReference type="Rhea" id="RHEA-COMP:11604"/>
        <dbReference type="ChEBI" id="CHEBI:15377"/>
        <dbReference type="ChEBI" id="CHEBI:29999"/>
        <dbReference type="ChEBI" id="CHEBI:43474"/>
        <dbReference type="ChEBI" id="CHEBI:83421"/>
        <dbReference type="EC" id="3.1.3.16"/>
    </reaction>
</comment>
<dbReference type="EC" id="3.1.3.16" evidence="12"/>
<feature type="domain" description="RTR1-type" evidence="14">
    <location>
        <begin position="80"/>
        <end position="162"/>
    </location>
</feature>
<keyword evidence="7 12" id="KW-0904">Protein phosphatase</keyword>
<dbReference type="GO" id="GO:0005737">
    <property type="term" value="C:cytoplasm"/>
    <property type="evidence" value="ECO:0007669"/>
    <property type="project" value="TreeGrafter"/>
</dbReference>
<comment type="similarity">
    <text evidence="2 11 12">Belongs to the RPAP2 family.</text>
</comment>
<keyword evidence="8 12" id="KW-0539">Nucleus</keyword>
<dbReference type="PANTHER" id="PTHR14732:SF0">
    <property type="entry name" value="RNA POLYMERASE II SUBUNIT B1 CTD PHOSPHATASE RPAP2-RELATED"/>
    <property type="match status" value="1"/>
</dbReference>
<organism evidence="15 16">
    <name type="scientific">Geranomyces variabilis</name>
    <dbReference type="NCBI Taxonomy" id="109894"/>
    <lineage>
        <taxon>Eukaryota</taxon>
        <taxon>Fungi</taxon>
        <taxon>Fungi incertae sedis</taxon>
        <taxon>Chytridiomycota</taxon>
        <taxon>Chytridiomycota incertae sedis</taxon>
        <taxon>Chytridiomycetes</taxon>
        <taxon>Spizellomycetales</taxon>
        <taxon>Powellomycetaceae</taxon>
        <taxon>Geranomyces</taxon>
    </lineage>
</organism>
<dbReference type="GO" id="GO:0008270">
    <property type="term" value="F:zinc ion binding"/>
    <property type="evidence" value="ECO:0007669"/>
    <property type="project" value="UniProtKB-KW"/>
</dbReference>
<dbReference type="GO" id="GO:0005634">
    <property type="term" value="C:nucleus"/>
    <property type="evidence" value="ECO:0007669"/>
    <property type="project" value="UniProtKB-SubCell"/>
</dbReference>
<dbReference type="Gene3D" id="1.25.40.820">
    <property type="match status" value="1"/>
</dbReference>
<dbReference type="PANTHER" id="PTHR14732">
    <property type="entry name" value="RNA POLYMERASE II SUBUNIT B1 CTD PHOSPHATASE RPAP2-RELATED"/>
    <property type="match status" value="1"/>
</dbReference>
<dbReference type="GO" id="GO:0008420">
    <property type="term" value="F:RNA polymerase II CTD heptapeptide repeat phosphatase activity"/>
    <property type="evidence" value="ECO:0007669"/>
    <property type="project" value="UniProtKB-UniRule"/>
</dbReference>
<feature type="region of interest" description="Disordered" evidence="13">
    <location>
        <begin position="1"/>
        <end position="47"/>
    </location>
</feature>
<comment type="caution">
    <text evidence="15">The sequence shown here is derived from an EMBL/GenBank/DDBJ whole genome shotgun (WGS) entry which is preliminary data.</text>
</comment>
<gene>
    <name evidence="15" type="ORF">HDU87_005811</name>
</gene>
<evidence type="ECO:0000256" key="9">
    <source>
        <dbReference type="ARBA" id="ARBA00047761"/>
    </source>
</evidence>
<dbReference type="InterPro" id="IPR039693">
    <property type="entry name" value="Rtr1/RPAP2"/>
</dbReference>
<feature type="region of interest" description="Disordered" evidence="13">
    <location>
        <begin position="357"/>
        <end position="438"/>
    </location>
</feature>
<evidence type="ECO:0000256" key="1">
    <source>
        <dbReference type="ARBA" id="ARBA00004123"/>
    </source>
</evidence>
<feature type="compositionally biased region" description="Gly residues" evidence="13">
    <location>
        <begin position="476"/>
        <end position="485"/>
    </location>
</feature>
<evidence type="ECO:0000256" key="7">
    <source>
        <dbReference type="ARBA" id="ARBA00022912"/>
    </source>
</evidence>
<feature type="compositionally biased region" description="Polar residues" evidence="13">
    <location>
        <begin position="403"/>
        <end position="412"/>
    </location>
</feature>
<dbReference type="AlphaFoldDB" id="A0AAD5TG71"/>
<evidence type="ECO:0000256" key="2">
    <source>
        <dbReference type="ARBA" id="ARBA00005676"/>
    </source>
</evidence>
<keyword evidence="16" id="KW-1185">Reference proteome</keyword>
<comment type="subcellular location">
    <subcellularLocation>
        <location evidence="1 12">Nucleus</location>
    </subcellularLocation>
</comment>
<dbReference type="EMBL" id="JADGJQ010000049">
    <property type="protein sequence ID" value="KAJ3175670.1"/>
    <property type="molecule type" value="Genomic_DNA"/>
</dbReference>
<evidence type="ECO:0000256" key="13">
    <source>
        <dbReference type="SAM" id="MobiDB-lite"/>
    </source>
</evidence>
<comment type="function">
    <text evidence="12">Putative RNA polymerase II subunit B1 C-terminal domain (CTD) phosphatase involved in RNA polymerase II transcription regulation.</text>
</comment>
<name>A0AAD5TG71_9FUNG</name>
<dbReference type="PROSITE" id="PS51479">
    <property type="entry name" value="ZF_RTR1"/>
    <property type="match status" value="1"/>
</dbReference>
<protein>
    <recommendedName>
        <fullName evidence="12">RNA polymerase II subunit B1 CTD phosphatase RPAP2 homolog</fullName>
        <ecNumber evidence="12">3.1.3.16</ecNumber>
    </recommendedName>
</protein>
<evidence type="ECO:0000256" key="5">
    <source>
        <dbReference type="ARBA" id="ARBA00022801"/>
    </source>
</evidence>
<keyword evidence="3 12" id="KW-0479">Metal-binding</keyword>
<keyword evidence="4 12" id="KW-0863">Zinc-finger</keyword>
<feature type="region of interest" description="Disordered" evidence="13">
    <location>
        <begin position="462"/>
        <end position="489"/>
    </location>
</feature>
<keyword evidence="5 12" id="KW-0378">Hydrolase</keyword>
<dbReference type="GO" id="GO:0043175">
    <property type="term" value="F:RNA polymerase core enzyme binding"/>
    <property type="evidence" value="ECO:0007669"/>
    <property type="project" value="UniProtKB-UniRule"/>
</dbReference>
<reference evidence="15" key="1">
    <citation type="submission" date="2020-05" db="EMBL/GenBank/DDBJ databases">
        <title>Phylogenomic resolution of chytrid fungi.</title>
        <authorList>
            <person name="Stajich J.E."/>
            <person name="Amses K."/>
            <person name="Simmons R."/>
            <person name="Seto K."/>
            <person name="Myers J."/>
            <person name="Bonds A."/>
            <person name="Quandt C.A."/>
            <person name="Barry K."/>
            <person name="Liu P."/>
            <person name="Grigoriev I."/>
            <person name="Longcore J.E."/>
            <person name="James T.Y."/>
        </authorList>
    </citation>
    <scope>NUCLEOTIDE SEQUENCE</scope>
    <source>
        <strain evidence="15">JEL0379</strain>
    </source>
</reference>
<evidence type="ECO:0000256" key="12">
    <source>
        <dbReference type="RuleBase" id="RU367080"/>
    </source>
</evidence>